<reference evidence="1 2" key="1">
    <citation type="submission" date="2014-09" db="EMBL/GenBank/DDBJ databases">
        <authorList>
            <person name="Magalhaes I.L.F."/>
            <person name="Oliveira U."/>
            <person name="Santos F.R."/>
            <person name="Vidigal T.H.D.A."/>
            <person name="Brescovit A.D."/>
            <person name="Santos A.J."/>
        </authorList>
    </citation>
    <scope>NUCLEOTIDE SEQUENCE [LARGE SCALE GENOMIC DNA]</scope>
</reference>
<evidence type="ECO:0000313" key="1">
    <source>
        <dbReference type="EMBL" id="CEH16992.1"/>
    </source>
</evidence>
<dbReference type="EMBL" id="CCYA01000254">
    <property type="protein sequence ID" value="CEH16992.1"/>
    <property type="molecule type" value="Genomic_DNA"/>
</dbReference>
<evidence type="ECO:0000313" key="2">
    <source>
        <dbReference type="Proteomes" id="UP000054845"/>
    </source>
</evidence>
<dbReference type="AlphaFoldDB" id="A0A0P1BMD0"/>
<sequence>MTTFVCAAPRPRPYSFNGQPWGTSQDDTAKVLKFCIDAALGVEFAKLAGTWSYELKTNEPFTPMSSMPLLETLQRILTELNEQQNFRLKGSLGWDLVGQLNTLAYKSFEVDMTQDDKYASARDQAILSGVSDAVREIQDAWKTVCSALSSRIEAADLNQLFESSCEDIAAHLQAVMDFYYKG</sequence>
<organism evidence="1 2">
    <name type="scientific">Ceraceosorus bombacis</name>
    <dbReference type="NCBI Taxonomy" id="401625"/>
    <lineage>
        <taxon>Eukaryota</taxon>
        <taxon>Fungi</taxon>
        <taxon>Dikarya</taxon>
        <taxon>Basidiomycota</taxon>
        <taxon>Ustilaginomycotina</taxon>
        <taxon>Exobasidiomycetes</taxon>
        <taxon>Ceraceosorales</taxon>
        <taxon>Ceraceosoraceae</taxon>
        <taxon>Ceraceosorus</taxon>
    </lineage>
</organism>
<proteinExistence type="predicted"/>
<keyword evidence="2" id="KW-1185">Reference proteome</keyword>
<dbReference type="Proteomes" id="UP000054845">
    <property type="component" value="Unassembled WGS sequence"/>
</dbReference>
<dbReference type="OrthoDB" id="10292806at2759"/>
<protein>
    <submittedName>
        <fullName evidence="1">Uncharacterized protein</fullName>
    </submittedName>
</protein>
<accession>A0A0P1BMD0</accession>
<name>A0A0P1BMD0_9BASI</name>